<reference evidence="9" key="1">
    <citation type="submission" date="2016-05" db="EMBL/GenBank/DDBJ databases">
        <authorList>
            <person name="Naeem Raeece"/>
        </authorList>
    </citation>
    <scope>NUCLEOTIDE SEQUENCE [LARGE SCALE GENOMIC DNA]</scope>
</reference>
<dbReference type="GO" id="GO:0016020">
    <property type="term" value="C:membrane"/>
    <property type="evidence" value="ECO:0007669"/>
    <property type="project" value="UniProtKB-SubCell"/>
</dbReference>
<dbReference type="PANTHER" id="PTHR12560">
    <property type="entry name" value="LONGEVITY ASSURANCE FACTOR 1 LAG1"/>
    <property type="match status" value="1"/>
</dbReference>
<dbReference type="PANTHER" id="PTHR12560:SF0">
    <property type="entry name" value="LD18904P"/>
    <property type="match status" value="1"/>
</dbReference>
<dbReference type="InterPro" id="IPR006634">
    <property type="entry name" value="TLC-dom"/>
</dbReference>
<dbReference type="GO" id="GO:0050291">
    <property type="term" value="F:sphingosine N-acyltransferase activity"/>
    <property type="evidence" value="ECO:0007669"/>
    <property type="project" value="InterPro"/>
</dbReference>
<dbReference type="AlphaFoldDB" id="A0A1A8XAE9"/>
<evidence type="ECO:0000256" key="1">
    <source>
        <dbReference type="ARBA" id="ARBA00004141"/>
    </source>
</evidence>
<evidence type="ECO:0000256" key="6">
    <source>
        <dbReference type="SAM" id="Phobius"/>
    </source>
</evidence>
<evidence type="ECO:0000313" key="8">
    <source>
        <dbReference type="EMBL" id="SBT01238.1"/>
    </source>
</evidence>
<feature type="non-terminal residue" evidence="8">
    <location>
        <position position="1"/>
    </location>
</feature>
<proteinExistence type="predicted"/>
<feature type="transmembrane region" description="Helical" evidence="6">
    <location>
        <begin position="250"/>
        <end position="271"/>
    </location>
</feature>
<dbReference type="Pfam" id="PF03798">
    <property type="entry name" value="TRAM_LAG1_CLN8"/>
    <property type="match status" value="1"/>
</dbReference>
<feature type="region of interest" description="Disordered" evidence="5">
    <location>
        <begin position="444"/>
        <end position="466"/>
    </location>
</feature>
<accession>A0A1A8XAE9</accession>
<feature type="transmembrane region" description="Helical" evidence="6">
    <location>
        <begin position="305"/>
        <end position="323"/>
    </location>
</feature>
<evidence type="ECO:0000256" key="4">
    <source>
        <dbReference type="ARBA" id="ARBA00023136"/>
    </source>
</evidence>
<sequence>LEINFIYATIKGSLQWHVESDRKIHCAYLEEGRKISRSPCHALQCTHNCFGSFLLVDTYVRGEKRISEIGKRRGDPSSVFDYVIASHVYKLHTLLFLLFLFLPHITCAQRERVISPQPPLHRNRCYRMKLDTIFKILLVVVILFTIQQIWPLYQLAVALRGGEFFFLVKSGFTKLQTIFNFEKIKKELQTFYNEKDIIPQPTYYIFFLLSGCLTFVLKLILHRLSHPIGEHMIPKKKWSERIRKIKVGRFNLMFFNLFYFSFVSVFGFIALRYQSYFPMEMGGAGNLSEYFADYPNQKTSNLIHLYYFMNGGYLLTSIYSLLISEKLPDFYENILQHLCAIILCFLPRKERGEKSDKKETISGIAPQCFYMPCRVFVDTRNSKTLISLLRVETFTWLIFLLLVILLMNAYWFVLMGKMFVHFIASGNTEDILTRVTEMEEWESKAMGTTSELSTDKRSRTSVAQKS</sequence>
<feature type="transmembrane region" description="Helical" evidence="6">
    <location>
        <begin position="132"/>
        <end position="150"/>
    </location>
</feature>
<dbReference type="EMBL" id="FLQV01002382">
    <property type="protein sequence ID" value="SBT01238.1"/>
    <property type="molecule type" value="Genomic_DNA"/>
</dbReference>
<evidence type="ECO:0000256" key="3">
    <source>
        <dbReference type="ARBA" id="ARBA00022989"/>
    </source>
</evidence>
<name>A0A1A8XAE9_PLAOA</name>
<gene>
    <name evidence="8" type="ORF">POVCU1_065410</name>
</gene>
<evidence type="ECO:0000313" key="9">
    <source>
        <dbReference type="Proteomes" id="UP000078546"/>
    </source>
</evidence>
<comment type="subcellular location">
    <subcellularLocation>
        <location evidence="1">Membrane</location>
        <topology evidence="1">Multi-pass membrane protein</topology>
    </subcellularLocation>
</comment>
<dbReference type="Proteomes" id="UP000078546">
    <property type="component" value="Unassembled WGS sequence"/>
</dbReference>
<keyword evidence="3 6" id="KW-1133">Transmembrane helix</keyword>
<evidence type="ECO:0000259" key="7">
    <source>
        <dbReference type="Pfam" id="PF03798"/>
    </source>
</evidence>
<feature type="transmembrane region" description="Helical" evidence="6">
    <location>
        <begin position="82"/>
        <end position="102"/>
    </location>
</feature>
<evidence type="ECO:0000256" key="2">
    <source>
        <dbReference type="ARBA" id="ARBA00022692"/>
    </source>
</evidence>
<keyword evidence="4 6" id="KW-0472">Membrane</keyword>
<dbReference type="InterPro" id="IPR016439">
    <property type="entry name" value="Lag1/Lac1-like"/>
</dbReference>
<organism evidence="8 9">
    <name type="scientific">Plasmodium ovale curtisi</name>
    <dbReference type="NCBI Taxonomy" id="864141"/>
    <lineage>
        <taxon>Eukaryota</taxon>
        <taxon>Sar</taxon>
        <taxon>Alveolata</taxon>
        <taxon>Apicomplexa</taxon>
        <taxon>Aconoidasida</taxon>
        <taxon>Haemosporida</taxon>
        <taxon>Plasmodiidae</taxon>
        <taxon>Plasmodium</taxon>
        <taxon>Plasmodium (Plasmodium)</taxon>
    </lineage>
</organism>
<keyword evidence="2 6" id="KW-0812">Transmembrane</keyword>
<feature type="domain" description="TLC" evidence="7">
    <location>
        <begin position="250"/>
        <end position="346"/>
    </location>
</feature>
<feature type="transmembrane region" description="Helical" evidence="6">
    <location>
        <begin position="203"/>
        <end position="221"/>
    </location>
</feature>
<dbReference type="GO" id="GO:0046513">
    <property type="term" value="P:ceramide biosynthetic process"/>
    <property type="evidence" value="ECO:0007669"/>
    <property type="project" value="InterPro"/>
</dbReference>
<protein>
    <submittedName>
        <fullName evidence="8">Longevity-assurance (LAG1) protein, putative</fullName>
    </submittedName>
</protein>
<feature type="transmembrane region" description="Helical" evidence="6">
    <location>
        <begin position="394"/>
        <end position="413"/>
    </location>
</feature>
<evidence type="ECO:0000256" key="5">
    <source>
        <dbReference type="SAM" id="MobiDB-lite"/>
    </source>
</evidence>
<dbReference type="GO" id="GO:0005783">
    <property type="term" value="C:endoplasmic reticulum"/>
    <property type="evidence" value="ECO:0007669"/>
    <property type="project" value="TreeGrafter"/>
</dbReference>